<evidence type="ECO:0000256" key="1">
    <source>
        <dbReference type="ARBA" id="ARBA00022450"/>
    </source>
</evidence>
<dbReference type="InterPro" id="IPR057326">
    <property type="entry name" value="KR_dom"/>
</dbReference>
<dbReference type="SMART" id="SM01294">
    <property type="entry name" value="PKS_PP_betabranch"/>
    <property type="match status" value="1"/>
</dbReference>
<dbReference type="InterPro" id="IPR013968">
    <property type="entry name" value="PKS_KR"/>
</dbReference>
<dbReference type="PANTHER" id="PTHR43775">
    <property type="entry name" value="FATTY ACID SYNTHASE"/>
    <property type="match status" value="1"/>
</dbReference>
<dbReference type="SMART" id="SM00823">
    <property type="entry name" value="PKS_PP"/>
    <property type="match status" value="1"/>
</dbReference>
<comment type="caution">
    <text evidence="9">The sequence shown here is derived from an EMBL/GenBank/DDBJ whole genome shotgun (WGS) entry which is preliminary data.</text>
</comment>
<dbReference type="Gene3D" id="3.40.47.10">
    <property type="match status" value="1"/>
</dbReference>
<dbReference type="Gene3D" id="3.40.50.720">
    <property type="entry name" value="NAD(P)-binding Rossmann-like Domain"/>
    <property type="match status" value="1"/>
</dbReference>
<keyword evidence="6" id="KW-0012">Acyltransferase</keyword>
<dbReference type="InterPro" id="IPR009081">
    <property type="entry name" value="PP-bd_ACP"/>
</dbReference>
<dbReference type="InterPro" id="IPR032821">
    <property type="entry name" value="PKS_assoc"/>
</dbReference>
<dbReference type="InterPro" id="IPR020806">
    <property type="entry name" value="PKS_PP-bd"/>
</dbReference>
<dbReference type="SUPFAM" id="SSF47336">
    <property type="entry name" value="ACP-like"/>
    <property type="match status" value="1"/>
</dbReference>
<gene>
    <name evidence="9" type="ORF">ACFSL4_35670</name>
</gene>
<feature type="domain" description="Ketosynthase family 3 (KS3)" evidence="8">
    <location>
        <begin position="632"/>
        <end position="1058"/>
    </location>
</feature>
<evidence type="ECO:0000256" key="3">
    <source>
        <dbReference type="ARBA" id="ARBA00022679"/>
    </source>
</evidence>
<dbReference type="PROSITE" id="PS00012">
    <property type="entry name" value="PHOSPHOPANTETHEINE"/>
    <property type="match status" value="1"/>
</dbReference>
<evidence type="ECO:0000259" key="7">
    <source>
        <dbReference type="PROSITE" id="PS50075"/>
    </source>
</evidence>
<dbReference type="InterPro" id="IPR001227">
    <property type="entry name" value="Ac_transferase_dom_sf"/>
</dbReference>
<evidence type="ECO:0000313" key="10">
    <source>
        <dbReference type="Proteomes" id="UP001597261"/>
    </source>
</evidence>
<keyword evidence="2" id="KW-0597">Phosphoprotein</keyword>
<dbReference type="CDD" id="cd08952">
    <property type="entry name" value="KR_1_SDR_x"/>
    <property type="match status" value="1"/>
</dbReference>
<feature type="non-terminal residue" evidence="9">
    <location>
        <position position="1"/>
    </location>
</feature>
<dbReference type="SMART" id="SM00825">
    <property type="entry name" value="PKS_KS"/>
    <property type="match status" value="1"/>
</dbReference>
<protein>
    <submittedName>
        <fullName evidence="9">Type I polyketide synthase</fullName>
        <ecNumber evidence="9">6.4.-.-</ecNumber>
    </submittedName>
</protein>
<keyword evidence="1" id="KW-0596">Phosphopantetheine</keyword>
<dbReference type="InterPro" id="IPR020841">
    <property type="entry name" value="PKS_Beta-ketoAc_synthase_dom"/>
</dbReference>
<dbReference type="Pfam" id="PF16197">
    <property type="entry name" value="KAsynt_C_assoc"/>
    <property type="match status" value="1"/>
</dbReference>
<dbReference type="Gene3D" id="1.10.1200.10">
    <property type="entry name" value="ACP-like"/>
    <property type="match status" value="1"/>
</dbReference>
<dbReference type="InterPro" id="IPR036291">
    <property type="entry name" value="NAD(P)-bd_dom_sf"/>
</dbReference>
<dbReference type="Pfam" id="PF02801">
    <property type="entry name" value="Ketoacyl-synt_C"/>
    <property type="match status" value="1"/>
</dbReference>
<dbReference type="Gene3D" id="3.40.366.10">
    <property type="entry name" value="Malonyl-Coenzyme A Acyl Carrier Protein, domain 2"/>
    <property type="match status" value="1"/>
</dbReference>
<name>A0ABW4J1B6_9ACTN</name>
<dbReference type="InterPro" id="IPR014031">
    <property type="entry name" value="Ketoacyl_synth_C"/>
</dbReference>
<evidence type="ECO:0000313" key="9">
    <source>
        <dbReference type="EMBL" id="MFD1663362.1"/>
    </source>
</evidence>
<dbReference type="InterPro" id="IPR036736">
    <property type="entry name" value="ACP-like_sf"/>
</dbReference>
<keyword evidence="3" id="KW-0808">Transferase</keyword>
<evidence type="ECO:0000259" key="8">
    <source>
        <dbReference type="PROSITE" id="PS52004"/>
    </source>
</evidence>
<dbReference type="SUPFAM" id="SSF51735">
    <property type="entry name" value="NAD(P)-binding Rossmann-fold domains"/>
    <property type="match status" value="2"/>
</dbReference>
<dbReference type="CDD" id="cd00833">
    <property type="entry name" value="PKS"/>
    <property type="match status" value="1"/>
</dbReference>
<dbReference type="EMBL" id="JBHUDX010000132">
    <property type="protein sequence ID" value="MFD1663362.1"/>
    <property type="molecule type" value="Genomic_DNA"/>
</dbReference>
<accession>A0ABW4J1B6</accession>
<dbReference type="Pfam" id="PF08659">
    <property type="entry name" value="KR"/>
    <property type="match status" value="1"/>
</dbReference>
<keyword evidence="10" id="KW-1185">Reference proteome</keyword>
<evidence type="ECO:0000256" key="2">
    <source>
        <dbReference type="ARBA" id="ARBA00022553"/>
    </source>
</evidence>
<feature type="non-terminal residue" evidence="9">
    <location>
        <position position="1185"/>
    </location>
</feature>
<dbReference type="PROSITE" id="PS52004">
    <property type="entry name" value="KS3_2"/>
    <property type="match status" value="1"/>
</dbReference>
<dbReference type="InterPro" id="IPR014030">
    <property type="entry name" value="Ketoacyl_synth_N"/>
</dbReference>
<keyword evidence="9" id="KW-0436">Ligase</keyword>
<keyword evidence="5" id="KW-0511">Multifunctional enzyme</keyword>
<dbReference type="InterPro" id="IPR050091">
    <property type="entry name" value="PKS_NRPS_Biosynth_Enz"/>
</dbReference>
<dbReference type="RefSeq" id="WP_381092091.1">
    <property type="nucleotide sequence ID" value="NZ_JBHUDX010000132.1"/>
</dbReference>
<dbReference type="EC" id="6.4.-.-" evidence="9"/>
<feature type="domain" description="Carrier" evidence="7">
    <location>
        <begin position="534"/>
        <end position="612"/>
    </location>
</feature>
<dbReference type="GO" id="GO:0016874">
    <property type="term" value="F:ligase activity"/>
    <property type="evidence" value="ECO:0007669"/>
    <property type="project" value="UniProtKB-KW"/>
</dbReference>
<organism evidence="9 10">
    <name type="scientific">Streptomyces caeni</name>
    <dbReference type="NCBI Taxonomy" id="2307231"/>
    <lineage>
        <taxon>Bacteria</taxon>
        <taxon>Bacillati</taxon>
        <taxon>Actinomycetota</taxon>
        <taxon>Actinomycetes</taxon>
        <taxon>Kitasatosporales</taxon>
        <taxon>Streptomycetaceae</taxon>
        <taxon>Streptomyces</taxon>
    </lineage>
</organism>
<dbReference type="Proteomes" id="UP001597261">
    <property type="component" value="Unassembled WGS sequence"/>
</dbReference>
<evidence type="ECO:0000256" key="5">
    <source>
        <dbReference type="ARBA" id="ARBA00023268"/>
    </source>
</evidence>
<reference evidence="10" key="1">
    <citation type="journal article" date="2019" name="Int. J. Syst. Evol. Microbiol.">
        <title>The Global Catalogue of Microorganisms (GCM) 10K type strain sequencing project: providing services to taxonomists for standard genome sequencing and annotation.</title>
        <authorList>
            <consortium name="The Broad Institute Genomics Platform"/>
            <consortium name="The Broad Institute Genome Sequencing Center for Infectious Disease"/>
            <person name="Wu L."/>
            <person name="Ma J."/>
        </authorList>
    </citation>
    <scope>NUCLEOTIDE SEQUENCE [LARGE SCALE GENOMIC DNA]</scope>
    <source>
        <strain evidence="10">CGMCC 1.12470</strain>
    </source>
</reference>
<dbReference type="PROSITE" id="PS50075">
    <property type="entry name" value="CARRIER"/>
    <property type="match status" value="1"/>
</dbReference>
<dbReference type="SUPFAM" id="SSF53901">
    <property type="entry name" value="Thiolase-like"/>
    <property type="match status" value="1"/>
</dbReference>
<evidence type="ECO:0000256" key="6">
    <source>
        <dbReference type="ARBA" id="ARBA00023315"/>
    </source>
</evidence>
<sequence length="1185" mass="124881">EALFENSGARTVDLPTYAFQRDRYWLTSDVTHTWRGGGADLLSPVDHSYRVEWHEVDGMSPVDLPGTWLLALGPELEDGWAGVVETALRARGADVRRLVVSERDRARLAEDIAELGHREALLGVLSLLDAPDEVPDTLALWQALSDAGVEARLWCVTRGAVSTGPDDPGPLGSAQLWGFGRIAAVEEPQRWGGLIDLPGGDGHAVSSESAERLVAVLGAAARDTGGEDETAIRGSAILARRLVRAPATAQSEGGGAAGTEPWKPTGTVLITGGTGGLGSRAARWAAANGAERLVLLSRSGLAAPGAAELADSLTGDGVPTTVLSCDVTDRAALTRVVGDLKGAGLDAVLHLVGSGADDAEGRHLVDVPADELLSVTAPGILGATHLDELIDDPATRFVLYGSLVGVLGSPGLGAQALTDTYTQALVERRRARGLAGTVIAWGPWATGDAGPRHGRGIGLLDPAAAFDGLARAVADRAEPGRVVADIDWDEFLPEFTAARHRPVLAALPEAKGRQPERDGASDWQRAVAERPAAERFAFVLDAVRREVAQVLGYVSTDAVADERAFKDVGFDSLAAVELRNRLRAVTGLDLPTTLVFDYPTPLVLAAYLLDLDRQSAADDGLAQEIPAAVPADEPIAIVGMACRYPGGVDSPEALWRLVADGTDAVSEFPADRGWDIEDLYDTDSDKPGKTYTKQGGFLPELPLFDEQFFGISRREARSLDPQQRLLLETSWEAFERAGLDPHALRGSRTGVFVGSNGQDYPDLLTGRPEDYDGYLMTGNAASVMSGRLSYSFGLEGPAVTVDTACSSSLVALHLAAQALRSGECSLALAGGVVAMTTPNTFVEFSRLRALSPDGRCKAFSADADGTGWAEGVGILVVERLSDARRNGHRVLAVVRGSAVNQDGASNGLTAPNGPSQQRVIRQALANAGLRPGEVDAVEAHGTGTPLGDPIEAQALLATYGQGRDAERPLWLGSLKSNIGHTQAAAGVGGVIKMVMALHHQVLPRTLHVEEPTPKVDWSSGTVRLLSDARPWPRDEAPRRAAVSSFGASGTNAHLIVEEAPEAHPEAEPREDETTPRPWLLSAQTEAALADQARKLLTHLDREFGRTPADIGWSLATTRAVFDHRAVVVGATTDLLRAGLEALAAGLPAANIVTGAAHAPRGSMRRPVFVFPGQGGQWVGMAVELL</sequence>
<dbReference type="PROSITE" id="PS00606">
    <property type="entry name" value="KS3_1"/>
    <property type="match status" value="1"/>
</dbReference>
<dbReference type="Gene3D" id="3.30.70.3290">
    <property type="match status" value="1"/>
</dbReference>
<dbReference type="InterPro" id="IPR006162">
    <property type="entry name" value="Ppantetheine_attach_site"/>
</dbReference>
<keyword evidence="4" id="KW-0045">Antibiotic biosynthesis</keyword>
<dbReference type="PANTHER" id="PTHR43775:SF51">
    <property type="entry name" value="INACTIVE PHENOLPHTHIOCEROL SYNTHESIS POLYKETIDE SYNTHASE TYPE I PKS1-RELATED"/>
    <property type="match status" value="1"/>
</dbReference>
<evidence type="ECO:0000256" key="4">
    <source>
        <dbReference type="ARBA" id="ARBA00023194"/>
    </source>
</evidence>
<dbReference type="InterPro" id="IPR016039">
    <property type="entry name" value="Thiolase-like"/>
</dbReference>
<proteinExistence type="predicted"/>
<dbReference type="SMART" id="SM00822">
    <property type="entry name" value="PKS_KR"/>
    <property type="match status" value="1"/>
</dbReference>
<dbReference type="Pfam" id="PF00109">
    <property type="entry name" value="ketoacyl-synt"/>
    <property type="match status" value="1"/>
</dbReference>
<dbReference type="InterPro" id="IPR018201">
    <property type="entry name" value="Ketoacyl_synth_AS"/>
</dbReference>
<dbReference type="Pfam" id="PF00550">
    <property type="entry name" value="PP-binding"/>
    <property type="match status" value="1"/>
</dbReference>